<dbReference type="Proteomes" id="UP000800235">
    <property type="component" value="Unassembled WGS sequence"/>
</dbReference>
<evidence type="ECO:0000313" key="1">
    <source>
        <dbReference type="EMBL" id="KAF2425545.1"/>
    </source>
</evidence>
<accession>A0A9P4TVB8</accession>
<evidence type="ECO:0000313" key="2">
    <source>
        <dbReference type="Proteomes" id="UP000800235"/>
    </source>
</evidence>
<comment type="caution">
    <text evidence="1">The sequence shown here is derived from an EMBL/GenBank/DDBJ whole genome shotgun (WGS) entry which is preliminary data.</text>
</comment>
<dbReference type="AlphaFoldDB" id="A0A9P4TVB8"/>
<proteinExistence type="predicted"/>
<gene>
    <name evidence="1" type="ORF">EJ08DRAFT_400325</name>
</gene>
<dbReference type="OrthoDB" id="5130013at2759"/>
<reference evidence="1" key="1">
    <citation type="journal article" date="2020" name="Stud. Mycol.">
        <title>101 Dothideomycetes genomes: a test case for predicting lifestyles and emergence of pathogens.</title>
        <authorList>
            <person name="Haridas S."/>
            <person name="Albert R."/>
            <person name="Binder M."/>
            <person name="Bloem J."/>
            <person name="Labutti K."/>
            <person name="Salamov A."/>
            <person name="Andreopoulos B."/>
            <person name="Baker S."/>
            <person name="Barry K."/>
            <person name="Bills G."/>
            <person name="Bluhm B."/>
            <person name="Cannon C."/>
            <person name="Castanera R."/>
            <person name="Culley D."/>
            <person name="Daum C."/>
            <person name="Ezra D."/>
            <person name="Gonzalez J."/>
            <person name="Henrissat B."/>
            <person name="Kuo A."/>
            <person name="Liang C."/>
            <person name="Lipzen A."/>
            <person name="Lutzoni F."/>
            <person name="Magnuson J."/>
            <person name="Mondo S."/>
            <person name="Nolan M."/>
            <person name="Ohm R."/>
            <person name="Pangilinan J."/>
            <person name="Park H.-J."/>
            <person name="Ramirez L."/>
            <person name="Alfaro M."/>
            <person name="Sun H."/>
            <person name="Tritt A."/>
            <person name="Yoshinaga Y."/>
            <person name="Zwiers L.-H."/>
            <person name="Turgeon B."/>
            <person name="Goodwin S."/>
            <person name="Spatafora J."/>
            <person name="Crous P."/>
            <person name="Grigoriev I."/>
        </authorList>
    </citation>
    <scope>NUCLEOTIDE SEQUENCE</scope>
    <source>
        <strain evidence="1">CBS 130266</strain>
    </source>
</reference>
<sequence>MASRCSFGAKEAIQHVAAGMLLCLFEVHQSSCTSSEWMWYICGVKRVLTSGSLTRNGLTPTPGYSQNTQILKFKKKKSQTLFTTHYTCTSLTSTTFLTQQITILKSK</sequence>
<organism evidence="1 2">
    <name type="scientific">Tothia fuscella</name>
    <dbReference type="NCBI Taxonomy" id="1048955"/>
    <lineage>
        <taxon>Eukaryota</taxon>
        <taxon>Fungi</taxon>
        <taxon>Dikarya</taxon>
        <taxon>Ascomycota</taxon>
        <taxon>Pezizomycotina</taxon>
        <taxon>Dothideomycetes</taxon>
        <taxon>Pleosporomycetidae</taxon>
        <taxon>Venturiales</taxon>
        <taxon>Cylindrosympodiaceae</taxon>
        <taxon>Tothia</taxon>
    </lineage>
</organism>
<name>A0A9P4TVB8_9PEZI</name>
<protein>
    <submittedName>
        <fullName evidence="1">Uncharacterized protein</fullName>
    </submittedName>
</protein>
<keyword evidence="2" id="KW-1185">Reference proteome</keyword>
<dbReference type="EMBL" id="MU007069">
    <property type="protein sequence ID" value="KAF2425545.1"/>
    <property type="molecule type" value="Genomic_DNA"/>
</dbReference>